<dbReference type="PANTHER" id="PTHR45825:SF11">
    <property type="entry name" value="ALPHA AMYLASE DOMAIN-CONTAINING PROTEIN"/>
    <property type="match status" value="1"/>
</dbReference>
<dbReference type="InterPro" id="IPR001296">
    <property type="entry name" value="Glyco_trans_1"/>
</dbReference>
<evidence type="ECO:0000256" key="6">
    <source>
        <dbReference type="ARBA" id="ARBA00019935"/>
    </source>
</evidence>
<dbReference type="Pfam" id="PF08323">
    <property type="entry name" value="Glyco_transf_5"/>
    <property type="match status" value="1"/>
</dbReference>
<evidence type="ECO:0000313" key="15">
    <source>
        <dbReference type="Proteomes" id="UP000189462"/>
    </source>
</evidence>
<evidence type="ECO:0000259" key="13">
    <source>
        <dbReference type="Pfam" id="PF08323"/>
    </source>
</evidence>
<keyword evidence="7 11" id="KW-0328">Glycosyltransferase</keyword>
<evidence type="ECO:0000256" key="10">
    <source>
        <dbReference type="ARBA" id="ARBA00031722"/>
    </source>
</evidence>
<feature type="domain" description="Glycosyl transferase family 1" evidence="12">
    <location>
        <begin position="295"/>
        <end position="449"/>
    </location>
</feature>
<dbReference type="SUPFAM" id="SSF53756">
    <property type="entry name" value="UDP-Glycosyltransferase/glycogen phosphorylase"/>
    <property type="match status" value="1"/>
</dbReference>
<gene>
    <name evidence="11" type="primary">glgA</name>
    <name evidence="14" type="ORF">B1C78_10195</name>
</gene>
<dbReference type="NCBIfam" id="NF001899">
    <property type="entry name" value="PRK00654.1-2"/>
    <property type="match status" value="1"/>
</dbReference>
<evidence type="ECO:0000313" key="14">
    <source>
        <dbReference type="EMBL" id="OOG23773.1"/>
    </source>
</evidence>
<dbReference type="EMBL" id="MVBK01000058">
    <property type="protein sequence ID" value="OOG23773.1"/>
    <property type="molecule type" value="Genomic_DNA"/>
</dbReference>
<dbReference type="Proteomes" id="UP000189462">
    <property type="component" value="Unassembled WGS sequence"/>
</dbReference>
<evidence type="ECO:0000256" key="11">
    <source>
        <dbReference type="HAMAP-Rule" id="MF_00484"/>
    </source>
</evidence>
<dbReference type="STRING" id="108003.B1C78_10195"/>
<comment type="catalytic activity">
    <reaction evidence="1 11">
        <text>[(1-&gt;4)-alpha-D-glucosyl](n) + ADP-alpha-D-glucose = [(1-&gt;4)-alpha-D-glucosyl](n+1) + ADP + H(+)</text>
        <dbReference type="Rhea" id="RHEA:18189"/>
        <dbReference type="Rhea" id="RHEA-COMP:9584"/>
        <dbReference type="Rhea" id="RHEA-COMP:9587"/>
        <dbReference type="ChEBI" id="CHEBI:15378"/>
        <dbReference type="ChEBI" id="CHEBI:15444"/>
        <dbReference type="ChEBI" id="CHEBI:57498"/>
        <dbReference type="ChEBI" id="CHEBI:456216"/>
        <dbReference type="EC" id="2.4.1.21"/>
    </reaction>
</comment>
<comment type="similarity">
    <text evidence="4 11">Belongs to the glycosyltransferase 1 family. Bacterial/plant glycogen synthase subfamily.</text>
</comment>
<evidence type="ECO:0000256" key="8">
    <source>
        <dbReference type="ARBA" id="ARBA00022679"/>
    </source>
</evidence>
<dbReference type="AlphaFoldDB" id="A0A1V3NFS2"/>
<comment type="caution">
    <text evidence="14">The sequence shown here is derived from an EMBL/GenBank/DDBJ whole genome shotgun (WGS) entry which is preliminary data.</text>
</comment>
<feature type="domain" description="Starch synthase catalytic" evidence="13">
    <location>
        <begin position="2"/>
        <end position="240"/>
    </location>
</feature>
<evidence type="ECO:0000256" key="4">
    <source>
        <dbReference type="ARBA" id="ARBA00010281"/>
    </source>
</evidence>
<keyword evidence="8 11" id="KW-0808">Transferase</keyword>
<keyword evidence="9 11" id="KW-0320">Glycogen biosynthesis</keyword>
<dbReference type="GO" id="GO:0005978">
    <property type="term" value="P:glycogen biosynthetic process"/>
    <property type="evidence" value="ECO:0007669"/>
    <property type="project" value="UniProtKB-UniRule"/>
</dbReference>
<accession>A0A1V3NFS2</accession>
<dbReference type="OrthoDB" id="9808590at2"/>
<reference evidence="14 15" key="1">
    <citation type="submission" date="2017-02" db="EMBL/GenBank/DDBJ databases">
        <title>Genomic diversity within the haloalkaliphilic genus Thioalkalivibrio.</title>
        <authorList>
            <person name="Ahn A.-C."/>
            <person name="Meier-Kolthoff J."/>
            <person name="Overmars L."/>
            <person name="Richter M."/>
            <person name="Woyke T."/>
            <person name="Sorokin D.Y."/>
            <person name="Muyzer G."/>
        </authorList>
    </citation>
    <scope>NUCLEOTIDE SEQUENCE [LARGE SCALE GENOMIC DNA]</scope>
    <source>
        <strain evidence="14 15">ALJD</strain>
    </source>
</reference>
<evidence type="ECO:0000259" key="12">
    <source>
        <dbReference type="Pfam" id="PF00534"/>
    </source>
</evidence>
<dbReference type="UniPathway" id="UPA00164"/>
<keyword evidence="15" id="KW-1185">Reference proteome</keyword>
<evidence type="ECO:0000256" key="9">
    <source>
        <dbReference type="ARBA" id="ARBA00023056"/>
    </source>
</evidence>
<evidence type="ECO:0000256" key="3">
    <source>
        <dbReference type="ARBA" id="ARBA00004964"/>
    </source>
</evidence>
<evidence type="ECO:0000256" key="2">
    <source>
        <dbReference type="ARBA" id="ARBA00002764"/>
    </source>
</evidence>
<dbReference type="InterPro" id="IPR013534">
    <property type="entry name" value="Starch_synth_cat_dom"/>
</dbReference>
<dbReference type="GO" id="GO:0009011">
    <property type="term" value="F:alpha-1,4-glucan glucosyltransferase (ADP-glucose donor) activity"/>
    <property type="evidence" value="ECO:0007669"/>
    <property type="project" value="UniProtKB-UniRule"/>
</dbReference>
<dbReference type="Gene3D" id="3.40.50.2000">
    <property type="entry name" value="Glycogen Phosphorylase B"/>
    <property type="match status" value="2"/>
</dbReference>
<name>A0A1V3NFS2_9GAMM</name>
<comment type="function">
    <text evidence="2 11">Synthesizes alpha-1,4-glucan chains using ADP-glucose.</text>
</comment>
<feature type="binding site" evidence="11">
    <location>
        <position position="15"/>
    </location>
    <ligand>
        <name>ADP-alpha-D-glucose</name>
        <dbReference type="ChEBI" id="CHEBI:57498"/>
    </ligand>
</feature>
<dbReference type="InterPro" id="IPR011835">
    <property type="entry name" value="GS/SS"/>
</dbReference>
<proteinExistence type="inferred from homology"/>
<comment type="pathway">
    <text evidence="3 11">Glycan biosynthesis; glycogen biosynthesis.</text>
</comment>
<dbReference type="EC" id="2.4.1.21" evidence="5 11"/>
<dbReference type="CDD" id="cd03791">
    <property type="entry name" value="GT5_Glycogen_synthase_DULL1-like"/>
    <property type="match status" value="1"/>
</dbReference>
<evidence type="ECO:0000256" key="1">
    <source>
        <dbReference type="ARBA" id="ARBA00001478"/>
    </source>
</evidence>
<dbReference type="RefSeq" id="WP_077279050.1">
    <property type="nucleotide sequence ID" value="NZ_MVBK01000058.1"/>
</dbReference>
<organism evidence="14 15">
    <name type="scientific">Thioalkalivibrio denitrificans</name>
    <dbReference type="NCBI Taxonomy" id="108003"/>
    <lineage>
        <taxon>Bacteria</taxon>
        <taxon>Pseudomonadati</taxon>
        <taxon>Pseudomonadota</taxon>
        <taxon>Gammaproteobacteria</taxon>
        <taxon>Chromatiales</taxon>
        <taxon>Ectothiorhodospiraceae</taxon>
        <taxon>Thioalkalivibrio</taxon>
    </lineage>
</organism>
<evidence type="ECO:0000256" key="5">
    <source>
        <dbReference type="ARBA" id="ARBA00012588"/>
    </source>
</evidence>
<protein>
    <recommendedName>
        <fullName evidence="6 11">Glycogen synthase</fullName>
        <ecNumber evidence="5 11">2.4.1.21</ecNumber>
    </recommendedName>
    <alternativeName>
        <fullName evidence="10 11">Starch [bacterial glycogen] synthase</fullName>
    </alternativeName>
</protein>
<sequence length="485" mass="52896">MRVLFASSEIHPLMKTGGLADVSASLPAALKRLRHDLRLVMPAYPAAVARAGTLEEIGTVTLPGFPADPVTLLSGTLPGTRVPLLLADAPRCFQRAGDPYRAMDGRDWQDNHLRFGLFARLIEHLALGRAGLDWQPDVVHCNDWQTGLAPVMLHLHDRRPATVFTIHNLSYQGLFARAAFDALDLPPELWHYQGLEFHGQMSFIKGGIAYADHITTVSPTYAQEICTQQMGNGLDGLLNHRADALTGILNGVDYKEWDPSRDKRIAANYSREDMSGKARCKADLQHHFGLPGRSGVPLLGHVGRMVPQKGVDLLLKAVEPLLSGGDAQLVVVGSGDPVLERIARRLAERYPGSMGLHVGYDEDLAHRVEAGADVFVMPSRFEPCGLNQMYSLRYGTIPVVRRTGGLADTVVDADPVHLASGDATGVCFDEATPQALADALARALALYHQPAGWKRLVRNAMAQDFSWSRSAESYAGLYRELVAGR</sequence>
<evidence type="ECO:0000256" key="7">
    <source>
        <dbReference type="ARBA" id="ARBA00022676"/>
    </source>
</evidence>
<dbReference type="NCBIfam" id="TIGR02095">
    <property type="entry name" value="glgA"/>
    <property type="match status" value="1"/>
</dbReference>
<dbReference type="Pfam" id="PF00534">
    <property type="entry name" value="Glycos_transf_1"/>
    <property type="match status" value="1"/>
</dbReference>
<dbReference type="PANTHER" id="PTHR45825">
    <property type="entry name" value="GRANULE-BOUND STARCH SYNTHASE 1, CHLOROPLASTIC/AMYLOPLASTIC"/>
    <property type="match status" value="1"/>
</dbReference>
<dbReference type="GO" id="GO:0004373">
    <property type="term" value="F:alpha-1,4-glucan glucosyltransferase (UDP-glucose donor) activity"/>
    <property type="evidence" value="ECO:0007669"/>
    <property type="project" value="InterPro"/>
</dbReference>
<dbReference type="HAMAP" id="MF_00484">
    <property type="entry name" value="Glycogen_synth"/>
    <property type="match status" value="1"/>
</dbReference>